<dbReference type="InterPro" id="IPR000719">
    <property type="entry name" value="Prot_kinase_dom"/>
</dbReference>
<dbReference type="PROSITE" id="PS50011">
    <property type="entry name" value="PROTEIN_KINASE_DOM"/>
    <property type="match status" value="1"/>
</dbReference>
<gene>
    <name evidence="7" type="ORF">ONB1V03_LOCUS5453</name>
</gene>
<feature type="domain" description="Protein kinase" evidence="6">
    <location>
        <begin position="1"/>
        <end position="171"/>
    </location>
</feature>
<evidence type="ECO:0000259" key="6">
    <source>
        <dbReference type="PROSITE" id="PS50011"/>
    </source>
</evidence>
<dbReference type="EMBL" id="OC917022">
    <property type="protein sequence ID" value="CAD7645894.1"/>
    <property type="molecule type" value="Genomic_DNA"/>
</dbReference>
<comment type="similarity">
    <text evidence="5">Belongs to the protein kinase superfamily. Ser/Thr protein kinase family. GCN2 subfamily.</text>
</comment>
<evidence type="ECO:0000256" key="3">
    <source>
        <dbReference type="ARBA" id="ARBA00022777"/>
    </source>
</evidence>
<keyword evidence="2" id="KW-0547">Nucleotide-binding</keyword>
<name>A0A7R9QIY1_9ACAR</name>
<dbReference type="OrthoDB" id="4062651at2759"/>
<keyword evidence="3" id="KW-0418">Kinase</keyword>
<dbReference type="Proteomes" id="UP000728032">
    <property type="component" value="Unassembled WGS sequence"/>
</dbReference>
<proteinExistence type="inferred from homology"/>
<accession>A0A7R9QIY1</accession>
<evidence type="ECO:0000313" key="7">
    <source>
        <dbReference type="EMBL" id="CAD7645894.1"/>
    </source>
</evidence>
<evidence type="ECO:0000256" key="5">
    <source>
        <dbReference type="ARBA" id="ARBA00037982"/>
    </source>
</evidence>
<dbReference type="InterPro" id="IPR050339">
    <property type="entry name" value="CC_SR_Kinase"/>
</dbReference>
<dbReference type="CDD" id="cd00180">
    <property type="entry name" value="PKc"/>
    <property type="match status" value="1"/>
</dbReference>
<sequence>MKHTNGLKPMYKNTYGIGVAVKKIDFTEKVLKEVENLIKVKSQYVVQYYDSWTTDNCLYIQMELCSQSLRNILEVKPQIIHRDLKPENILIAKNLCDFGLATVHDKRIHYTTKHKHTADVGDDRYMAPEILNGKNAQRYSNSWTFLNAPVFQLQRLLVSMINTNWTERPEC</sequence>
<keyword evidence="8" id="KW-1185">Reference proteome</keyword>
<dbReference type="SUPFAM" id="SSF56112">
    <property type="entry name" value="Protein kinase-like (PK-like)"/>
    <property type="match status" value="1"/>
</dbReference>
<feature type="non-terminal residue" evidence="7">
    <location>
        <position position="1"/>
    </location>
</feature>
<dbReference type="GO" id="GO:0005524">
    <property type="term" value="F:ATP binding"/>
    <property type="evidence" value="ECO:0007669"/>
    <property type="project" value="UniProtKB-KW"/>
</dbReference>
<dbReference type="Pfam" id="PF00069">
    <property type="entry name" value="Pkinase"/>
    <property type="match status" value="1"/>
</dbReference>
<evidence type="ECO:0000256" key="1">
    <source>
        <dbReference type="ARBA" id="ARBA00022679"/>
    </source>
</evidence>
<dbReference type="InterPro" id="IPR011009">
    <property type="entry name" value="Kinase-like_dom_sf"/>
</dbReference>
<dbReference type="PANTHER" id="PTHR11042">
    <property type="entry name" value="EUKARYOTIC TRANSLATION INITIATION FACTOR 2-ALPHA KINASE EIF2-ALPHA KINASE -RELATED"/>
    <property type="match status" value="1"/>
</dbReference>
<evidence type="ECO:0000256" key="2">
    <source>
        <dbReference type="ARBA" id="ARBA00022741"/>
    </source>
</evidence>
<dbReference type="SMART" id="SM00220">
    <property type="entry name" value="S_TKc"/>
    <property type="match status" value="1"/>
</dbReference>
<dbReference type="PROSITE" id="PS00108">
    <property type="entry name" value="PROTEIN_KINASE_ST"/>
    <property type="match status" value="1"/>
</dbReference>
<dbReference type="EMBL" id="CAJPVJ010002197">
    <property type="protein sequence ID" value="CAG2165918.1"/>
    <property type="molecule type" value="Genomic_DNA"/>
</dbReference>
<dbReference type="InterPro" id="IPR008271">
    <property type="entry name" value="Ser/Thr_kinase_AS"/>
</dbReference>
<evidence type="ECO:0000256" key="4">
    <source>
        <dbReference type="ARBA" id="ARBA00022840"/>
    </source>
</evidence>
<dbReference type="Gene3D" id="1.10.510.10">
    <property type="entry name" value="Transferase(Phosphotransferase) domain 1"/>
    <property type="match status" value="2"/>
</dbReference>
<reference evidence="7" key="1">
    <citation type="submission" date="2020-11" db="EMBL/GenBank/DDBJ databases">
        <authorList>
            <person name="Tran Van P."/>
        </authorList>
    </citation>
    <scope>NUCLEOTIDE SEQUENCE</scope>
</reference>
<dbReference type="GO" id="GO:0005737">
    <property type="term" value="C:cytoplasm"/>
    <property type="evidence" value="ECO:0007669"/>
    <property type="project" value="TreeGrafter"/>
</dbReference>
<dbReference type="GO" id="GO:0004672">
    <property type="term" value="F:protein kinase activity"/>
    <property type="evidence" value="ECO:0007669"/>
    <property type="project" value="InterPro"/>
</dbReference>
<dbReference type="AlphaFoldDB" id="A0A7R9QIY1"/>
<evidence type="ECO:0000313" key="8">
    <source>
        <dbReference type="Proteomes" id="UP000728032"/>
    </source>
</evidence>
<dbReference type="GO" id="GO:0005634">
    <property type="term" value="C:nucleus"/>
    <property type="evidence" value="ECO:0007669"/>
    <property type="project" value="TreeGrafter"/>
</dbReference>
<dbReference type="PANTHER" id="PTHR11042:SF190">
    <property type="entry name" value="MITOSIS INHIBITOR PROTEIN KINASE MIK1"/>
    <property type="match status" value="1"/>
</dbReference>
<organism evidence="7">
    <name type="scientific">Oppiella nova</name>
    <dbReference type="NCBI Taxonomy" id="334625"/>
    <lineage>
        <taxon>Eukaryota</taxon>
        <taxon>Metazoa</taxon>
        <taxon>Ecdysozoa</taxon>
        <taxon>Arthropoda</taxon>
        <taxon>Chelicerata</taxon>
        <taxon>Arachnida</taxon>
        <taxon>Acari</taxon>
        <taxon>Acariformes</taxon>
        <taxon>Sarcoptiformes</taxon>
        <taxon>Oribatida</taxon>
        <taxon>Brachypylina</taxon>
        <taxon>Oppioidea</taxon>
        <taxon>Oppiidae</taxon>
        <taxon>Oppiella</taxon>
    </lineage>
</organism>
<keyword evidence="1" id="KW-0808">Transferase</keyword>
<keyword evidence="4" id="KW-0067">ATP-binding</keyword>
<protein>
    <recommendedName>
        <fullName evidence="6">Protein kinase domain-containing protein</fullName>
    </recommendedName>
</protein>